<dbReference type="PATRIC" id="fig|1698259.3.peg.339"/>
<dbReference type="SUPFAM" id="SSF53067">
    <property type="entry name" value="Actin-like ATPase domain"/>
    <property type="match status" value="2"/>
</dbReference>
<dbReference type="GO" id="GO:0004370">
    <property type="term" value="F:glycerol kinase activity"/>
    <property type="evidence" value="ECO:0007669"/>
    <property type="project" value="TreeGrafter"/>
</dbReference>
<dbReference type="CDD" id="cd07771">
    <property type="entry name" value="ASKHA_NBD_FGGY_RhaB-like"/>
    <property type="match status" value="1"/>
</dbReference>
<dbReference type="PANTHER" id="PTHR10196:SF93">
    <property type="entry name" value="L-RHAMNULOKINASE"/>
    <property type="match status" value="1"/>
</dbReference>
<dbReference type="AlphaFoldDB" id="A0A133U3B0"/>
<comment type="similarity">
    <text evidence="1">Belongs to the FGGY kinase family.</text>
</comment>
<dbReference type="GO" id="GO:0008993">
    <property type="term" value="F:rhamnulokinase activity"/>
    <property type="evidence" value="ECO:0007669"/>
    <property type="project" value="InterPro"/>
</dbReference>
<keyword evidence="11" id="KW-1185">Reference proteome</keyword>
<dbReference type="GO" id="GO:0006071">
    <property type="term" value="P:glycerol metabolic process"/>
    <property type="evidence" value="ECO:0007669"/>
    <property type="project" value="TreeGrafter"/>
</dbReference>
<evidence type="ECO:0000256" key="7">
    <source>
        <dbReference type="ARBA" id="ARBA00023308"/>
    </source>
</evidence>
<keyword evidence="7" id="KW-0684">Rhamnose metabolism</keyword>
<keyword evidence="3" id="KW-0547">Nucleotide-binding</keyword>
<comment type="caution">
    <text evidence="10">The sequence shown here is derived from an EMBL/GenBank/DDBJ whole genome shotgun (WGS) entry which is preliminary data.</text>
</comment>
<evidence type="ECO:0000256" key="5">
    <source>
        <dbReference type="ARBA" id="ARBA00022840"/>
    </source>
</evidence>
<keyword evidence="6" id="KW-1015">Disulfide bond</keyword>
<dbReference type="GO" id="GO:0005524">
    <property type="term" value="F:ATP binding"/>
    <property type="evidence" value="ECO:0007669"/>
    <property type="project" value="UniProtKB-KW"/>
</dbReference>
<dbReference type="InterPro" id="IPR018485">
    <property type="entry name" value="FGGY_C"/>
</dbReference>
<dbReference type="Pfam" id="PF00370">
    <property type="entry name" value="FGGY_N"/>
    <property type="match status" value="1"/>
</dbReference>
<proteinExistence type="inferred from homology"/>
<dbReference type="Gene3D" id="3.30.420.40">
    <property type="match status" value="2"/>
</dbReference>
<keyword evidence="5" id="KW-0067">ATP-binding</keyword>
<evidence type="ECO:0000313" key="11">
    <source>
        <dbReference type="Proteomes" id="UP000070163"/>
    </source>
</evidence>
<dbReference type="GO" id="GO:0019301">
    <property type="term" value="P:rhamnose catabolic process"/>
    <property type="evidence" value="ECO:0007669"/>
    <property type="project" value="InterPro"/>
</dbReference>
<evidence type="ECO:0000259" key="9">
    <source>
        <dbReference type="Pfam" id="PF02782"/>
    </source>
</evidence>
<evidence type="ECO:0000256" key="4">
    <source>
        <dbReference type="ARBA" id="ARBA00022777"/>
    </source>
</evidence>
<evidence type="ECO:0000256" key="1">
    <source>
        <dbReference type="ARBA" id="ARBA00009156"/>
    </source>
</evidence>
<evidence type="ECO:0000256" key="6">
    <source>
        <dbReference type="ARBA" id="ARBA00023157"/>
    </source>
</evidence>
<evidence type="ECO:0000256" key="3">
    <source>
        <dbReference type="ARBA" id="ARBA00022741"/>
    </source>
</evidence>
<dbReference type="InterPro" id="IPR018484">
    <property type="entry name" value="FGGY_N"/>
</dbReference>
<dbReference type="Pfam" id="PF02782">
    <property type="entry name" value="FGGY_C"/>
    <property type="match status" value="1"/>
</dbReference>
<feature type="domain" description="Carbohydrate kinase FGGY C-terminal" evidence="9">
    <location>
        <begin position="254"/>
        <end position="443"/>
    </location>
</feature>
<reference evidence="10 11" key="1">
    <citation type="journal article" date="2016" name="Sci. Rep.">
        <title>Metabolic traits of an uncultured archaeal lineage -MSBL1- from brine pools of the Red Sea.</title>
        <authorList>
            <person name="Mwirichia R."/>
            <person name="Alam I."/>
            <person name="Rashid M."/>
            <person name="Vinu M."/>
            <person name="Ba-Alawi W."/>
            <person name="Anthony Kamau A."/>
            <person name="Kamanda Ngugi D."/>
            <person name="Goker M."/>
            <person name="Klenk H.P."/>
            <person name="Bajic V."/>
            <person name="Stingl U."/>
        </authorList>
    </citation>
    <scope>NUCLEOTIDE SEQUENCE [LARGE SCALE GENOMIC DNA]</scope>
    <source>
        <strain evidence="10">SCGC-AAA259A05</strain>
    </source>
</reference>
<dbReference type="EMBL" id="LHXJ01000134">
    <property type="protein sequence ID" value="KXA88670.1"/>
    <property type="molecule type" value="Genomic_DNA"/>
</dbReference>
<dbReference type="InterPro" id="IPR013449">
    <property type="entry name" value="Rhamnulokinase"/>
</dbReference>
<dbReference type="PANTHER" id="PTHR10196">
    <property type="entry name" value="SUGAR KINASE"/>
    <property type="match status" value="1"/>
</dbReference>
<evidence type="ECO:0000259" key="8">
    <source>
        <dbReference type="Pfam" id="PF00370"/>
    </source>
</evidence>
<name>A0A133U3B0_9EURY</name>
<gene>
    <name evidence="10" type="ORF">AKJ57_06500</name>
</gene>
<evidence type="ECO:0000256" key="2">
    <source>
        <dbReference type="ARBA" id="ARBA00022679"/>
    </source>
</evidence>
<keyword evidence="2" id="KW-0808">Transferase</keyword>
<dbReference type="Proteomes" id="UP000070163">
    <property type="component" value="Unassembled WGS sequence"/>
</dbReference>
<feature type="domain" description="Carbohydrate kinase FGGY N-terminal" evidence="8">
    <location>
        <begin position="4"/>
        <end position="243"/>
    </location>
</feature>
<protein>
    <submittedName>
        <fullName evidence="10">Rhamnulokinase</fullName>
    </submittedName>
</protein>
<organism evidence="10 11">
    <name type="scientific">candidate division MSBL1 archaeon SCGC-AAA259A05</name>
    <dbReference type="NCBI Taxonomy" id="1698259"/>
    <lineage>
        <taxon>Archaea</taxon>
        <taxon>Methanobacteriati</taxon>
        <taxon>Methanobacteriota</taxon>
        <taxon>candidate division MSBL1</taxon>
    </lineage>
</organism>
<evidence type="ECO:0000313" key="10">
    <source>
        <dbReference type="EMBL" id="KXA88670.1"/>
    </source>
</evidence>
<dbReference type="InterPro" id="IPR043129">
    <property type="entry name" value="ATPase_NBD"/>
</dbReference>
<dbReference type="GO" id="GO:0005829">
    <property type="term" value="C:cytosol"/>
    <property type="evidence" value="ECO:0007669"/>
    <property type="project" value="TreeGrafter"/>
</dbReference>
<keyword evidence="4 10" id="KW-0418">Kinase</keyword>
<accession>A0A133U3B0</accession>
<sequence length="490" mass="54857">MWHVAVDLGASGGKIFLGRIQNDSLVIEEVHRFDNRPIQADGRYCWDVTHIYHEVVRGLEKAEEEASEIDSLGVDTWGLDFGFMKGGKLIRNPYSYRDPELASTIEDILEEVPRKSIFTATGINHWNVTNSLWQYHYLSRKEPKALQESDRIVMIPQLISSMLGGRICGEETIASTTQMLDPISRTWATELLCALELPIEKLPEVEEPGTKIGVLKEEVSKKIGSRPDILLPASHDTAAAVAGMPLEEGNRAFLSTGSWFILGAELEEPCLTDEAFEIEASNEMGVEGTSRFLKNINGFFLLEECRKRWRKRNQIHEYGKLVDEASKAKAFGPLIDPDDESFTIKGDMTEKIASYCRGTGQEVPESEGEISRCIFESLAAKTALTLEDLMEVSNVSSERLHLGGGGARNELFCQMVSSAARIPVYAEPVEAAAVGNILTQAKARSEIGDIEEGRRLVEKSLEIRKYEPEKSEEWEEVKGKMRRLMRDLEV</sequence>